<sequence length="307" mass="34279">MIKEKWRENFRMSKASLLKLAEELRLYIEGKETIMRSSVDVVKQVASTLYYLSDEGRLRKTANAFGVSRQREDARFQGGKEIVQHLFDELFGVSIGRKALGLVVVWNVGADTHTEGIVFISLFSIGLGGFKGIDRNVCSRSILWVTTIVECQSPKKAQIVAVDFSIIAVAIQGDQTMVLGQIGRQVSFRLKNTFAISGFYLPDSVNGGQKDFSANISQAYFAETFATINVCNHEFISGSVDETISLRPYCVWKRAQTGFHHPSLPATHPPRSQFKLWAEVYNGKESGKRYAIVMVGKSFLSPAYRSV</sequence>
<organism evidence="1 2">
    <name type="scientific">Porites lobata</name>
    <dbReference type="NCBI Taxonomy" id="104759"/>
    <lineage>
        <taxon>Eukaryota</taxon>
        <taxon>Metazoa</taxon>
        <taxon>Cnidaria</taxon>
        <taxon>Anthozoa</taxon>
        <taxon>Hexacorallia</taxon>
        <taxon>Scleractinia</taxon>
        <taxon>Fungiina</taxon>
        <taxon>Poritidae</taxon>
        <taxon>Porites</taxon>
    </lineage>
</organism>
<keyword evidence="2" id="KW-1185">Reference proteome</keyword>
<proteinExistence type="predicted"/>
<comment type="caution">
    <text evidence="1">The sequence shown here is derived from an EMBL/GenBank/DDBJ whole genome shotgun (WGS) entry which is preliminary data.</text>
</comment>
<evidence type="ECO:0000313" key="1">
    <source>
        <dbReference type="EMBL" id="CAH3154309.1"/>
    </source>
</evidence>
<evidence type="ECO:0000313" key="2">
    <source>
        <dbReference type="Proteomes" id="UP001159405"/>
    </source>
</evidence>
<name>A0ABN8PZT7_9CNID</name>
<reference evidence="1 2" key="1">
    <citation type="submission" date="2022-05" db="EMBL/GenBank/DDBJ databases">
        <authorList>
            <consortium name="Genoscope - CEA"/>
            <person name="William W."/>
        </authorList>
    </citation>
    <scope>NUCLEOTIDE SEQUENCE [LARGE SCALE GENOMIC DNA]</scope>
</reference>
<accession>A0ABN8PZT7</accession>
<gene>
    <name evidence="1" type="ORF">PLOB_00049955</name>
</gene>
<protein>
    <submittedName>
        <fullName evidence="1">Uncharacterized protein</fullName>
    </submittedName>
</protein>
<dbReference type="EMBL" id="CALNXK010000098">
    <property type="protein sequence ID" value="CAH3154309.1"/>
    <property type="molecule type" value="Genomic_DNA"/>
</dbReference>
<dbReference type="Proteomes" id="UP001159405">
    <property type="component" value="Unassembled WGS sequence"/>
</dbReference>